<dbReference type="RefSeq" id="WP_128981098.1">
    <property type="nucleotide sequence ID" value="NZ_CP187315.1"/>
</dbReference>
<accession>A0A4Q0YDX6</accession>
<evidence type="ECO:0000313" key="2">
    <source>
        <dbReference type="EMBL" id="RXJ68293.1"/>
    </source>
</evidence>
<dbReference type="Proteomes" id="UP000290172">
    <property type="component" value="Unassembled WGS sequence"/>
</dbReference>
<sequence length="77" mass="8453">MTLKELNILLPEKKQSSACLNEAFSAQVLGVSASSLATYRKNGLGPEYIKIDNGKKGRVLYPKTALVEWLNKTIKTA</sequence>
<proteinExistence type="predicted"/>
<feature type="domain" description="Helix-turn-helix" evidence="1">
    <location>
        <begin position="26"/>
        <end position="72"/>
    </location>
</feature>
<dbReference type="InterPro" id="IPR041657">
    <property type="entry name" value="HTH_17"/>
</dbReference>
<gene>
    <name evidence="2" type="ORF">CRV08_08565</name>
</gene>
<evidence type="ECO:0000259" key="1">
    <source>
        <dbReference type="Pfam" id="PF12728"/>
    </source>
</evidence>
<comment type="caution">
    <text evidence="2">The sequence shown here is derived from an EMBL/GenBank/DDBJ whole genome shotgun (WGS) entry which is preliminary data.</text>
</comment>
<dbReference type="AlphaFoldDB" id="A0A4Q0YDX6"/>
<reference evidence="2 3" key="1">
    <citation type="submission" date="2017-10" db="EMBL/GenBank/DDBJ databases">
        <title>Genomics of the genus Arcobacter.</title>
        <authorList>
            <person name="Perez-Cataluna A."/>
            <person name="Figueras M.J."/>
        </authorList>
    </citation>
    <scope>NUCLEOTIDE SEQUENCE [LARGE SCALE GENOMIC DNA]</scope>
    <source>
        <strain evidence="2 3">CECT 8993</strain>
    </source>
</reference>
<dbReference type="EMBL" id="PDKJ01000006">
    <property type="protein sequence ID" value="RXJ68293.1"/>
    <property type="molecule type" value="Genomic_DNA"/>
</dbReference>
<name>A0A4Q0YDX6_9BACT</name>
<dbReference type="Pfam" id="PF12728">
    <property type="entry name" value="HTH_17"/>
    <property type="match status" value="1"/>
</dbReference>
<protein>
    <recommendedName>
        <fullName evidence="1">Helix-turn-helix domain-containing protein</fullName>
    </recommendedName>
</protein>
<organism evidence="2 3">
    <name type="scientific">Halarcobacter ebronensis</name>
    <dbReference type="NCBI Taxonomy" id="1462615"/>
    <lineage>
        <taxon>Bacteria</taxon>
        <taxon>Pseudomonadati</taxon>
        <taxon>Campylobacterota</taxon>
        <taxon>Epsilonproteobacteria</taxon>
        <taxon>Campylobacterales</taxon>
        <taxon>Arcobacteraceae</taxon>
        <taxon>Halarcobacter</taxon>
    </lineage>
</organism>
<evidence type="ECO:0000313" key="3">
    <source>
        <dbReference type="Proteomes" id="UP000290172"/>
    </source>
</evidence>